<dbReference type="Pfam" id="PF01425">
    <property type="entry name" value="Amidase"/>
    <property type="match status" value="1"/>
</dbReference>
<dbReference type="PANTHER" id="PTHR42678">
    <property type="entry name" value="AMIDASE"/>
    <property type="match status" value="1"/>
</dbReference>
<dbReference type="Proteomes" id="UP000325902">
    <property type="component" value="Unassembled WGS sequence"/>
</dbReference>
<keyword evidence="1" id="KW-0732">Signal</keyword>
<proteinExistence type="predicted"/>
<evidence type="ECO:0000259" key="2">
    <source>
        <dbReference type="Pfam" id="PF01425"/>
    </source>
</evidence>
<evidence type="ECO:0000313" key="4">
    <source>
        <dbReference type="Proteomes" id="UP000325902"/>
    </source>
</evidence>
<dbReference type="OrthoDB" id="566138at2759"/>
<dbReference type="EMBL" id="VCHE01000056">
    <property type="protein sequence ID" value="KAB2573573.1"/>
    <property type="molecule type" value="Genomic_DNA"/>
</dbReference>
<organism evidence="3 4">
    <name type="scientific">Lasiodiplodia theobromae</name>
    <dbReference type="NCBI Taxonomy" id="45133"/>
    <lineage>
        <taxon>Eukaryota</taxon>
        <taxon>Fungi</taxon>
        <taxon>Dikarya</taxon>
        <taxon>Ascomycota</taxon>
        <taxon>Pezizomycotina</taxon>
        <taxon>Dothideomycetes</taxon>
        <taxon>Dothideomycetes incertae sedis</taxon>
        <taxon>Botryosphaeriales</taxon>
        <taxon>Botryosphaeriaceae</taxon>
        <taxon>Lasiodiplodia</taxon>
    </lineage>
</organism>
<accession>A0A5N5D716</accession>
<comment type="caution">
    <text evidence="3">The sequence shown here is derived from an EMBL/GenBank/DDBJ whole genome shotgun (WGS) entry which is preliminary data.</text>
</comment>
<keyword evidence="4" id="KW-1185">Reference proteome</keyword>
<gene>
    <name evidence="3" type="ORF">DBV05_g7759</name>
</gene>
<feature type="domain" description="Amidase" evidence="2">
    <location>
        <begin position="71"/>
        <end position="371"/>
    </location>
</feature>
<dbReference type="InterPro" id="IPR036928">
    <property type="entry name" value="AS_sf"/>
</dbReference>
<dbReference type="Gene3D" id="3.90.1300.10">
    <property type="entry name" value="Amidase signature (AS) domain"/>
    <property type="match status" value="1"/>
</dbReference>
<name>A0A5N5D716_9PEZI</name>
<sequence>MLTFLLLLCANFATSTKADSFKNGFGVNNNNFTSTSDSSFLMPLCNGIDIEDATVDDLQRWMTLGQLSSQDLVSCYLARIDQTNPFLHSVSEVNPEALSIAASLDQERTKTGIRGPLHGIPFMVKDNFYTDDKHNTSEGGLVLLGGRYSQEATVVSKIRAAGGVLLGHAALSEAADHRALVNFSDGYSTRAGQTRNPFNLTQLTSGSSGGSAVAVRINQVAIALGTETHGSLMHPSAHLGLRSIKSTPGLMSRHGIIPGSFYHDTPGPLARSFKDVALLLDVMAGADQYDNLTFSALGQLPTNGYVAHVSSKDELKGMKIRLPWNPYWSTNAAINTPGQRTLYESKVKELEAAGAIIYNITYIPNIKSIANPYGFGQPSTIPAEYDQLIAYNTLLAVAYGEWLINWTFPEDDSRHGMHSLAEMAAWNDAHNASTGALGNSTWWFNTVSGQDFYDAAVATNGTMGDVFWKAFDWGRRTAREAIDGGYAYVLDNGTVIELDALIVPNDNGGGGDSACASIPSYAGYPVASVPVGQNGFDVPCGICIYGRQWSEANLVRVASAMDDLFQWNARPAWHNYATAQGPWDARWPGYSCTHESLDRYACDPE</sequence>
<protein>
    <submittedName>
        <fullName evidence="3">Putative amidase</fullName>
    </submittedName>
</protein>
<dbReference type="AlphaFoldDB" id="A0A5N5D716"/>
<dbReference type="SUPFAM" id="SSF75304">
    <property type="entry name" value="Amidase signature (AS) enzymes"/>
    <property type="match status" value="1"/>
</dbReference>
<evidence type="ECO:0000313" key="3">
    <source>
        <dbReference type="EMBL" id="KAB2573573.1"/>
    </source>
</evidence>
<evidence type="ECO:0000256" key="1">
    <source>
        <dbReference type="SAM" id="SignalP"/>
    </source>
</evidence>
<feature type="chain" id="PRO_5025053936" evidence="1">
    <location>
        <begin position="19"/>
        <end position="605"/>
    </location>
</feature>
<reference evidence="3 4" key="1">
    <citation type="journal article" date="2019" name="Sci. Rep.">
        <title>A multi-omics analysis of the grapevine pathogen Lasiodiplodia theobromae reveals that temperature affects the expression of virulence- and pathogenicity-related genes.</title>
        <authorList>
            <person name="Felix C."/>
            <person name="Meneses R."/>
            <person name="Goncalves M.F.M."/>
            <person name="Tilleman L."/>
            <person name="Duarte A.S."/>
            <person name="Jorrin-Novo J.V."/>
            <person name="Van de Peer Y."/>
            <person name="Deforce D."/>
            <person name="Van Nieuwerburgh F."/>
            <person name="Esteves A.C."/>
            <person name="Alves A."/>
        </authorList>
    </citation>
    <scope>NUCLEOTIDE SEQUENCE [LARGE SCALE GENOMIC DNA]</scope>
    <source>
        <strain evidence="3 4">LA-SOL3</strain>
    </source>
</reference>
<dbReference type="InterPro" id="IPR023631">
    <property type="entry name" value="Amidase_dom"/>
</dbReference>
<dbReference type="PANTHER" id="PTHR42678:SF37">
    <property type="entry name" value="AMIDASE C869.01-RELATED"/>
    <property type="match status" value="1"/>
</dbReference>
<feature type="signal peptide" evidence="1">
    <location>
        <begin position="1"/>
        <end position="18"/>
    </location>
</feature>